<proteinExistence type="predicted"/>
<dbReference type="EMBL" id="CQAZ01000155">
    <property type="protein sequence ID" value="CNI78870.1"/>
    <property type="molecule type" value="Genomic_DNA"/>
</dbReference>
<dbReference type="Pfam" id="PF07377">
    <property type="entry name" value="DUF1493"/>
    <property type="match status" value="1"/>
</dbReference>
<dbReference type="EMBL" id="CWJL01000113">
    <property type="protein sequence ID" value="CRY69777.1"/>
    <property type="molecule type" value="Genomic_DNA"/>
</dbReference>
<reference evidence="1" key="3">
    <citation type="submission" date="2015-03" db="EMBL/GenBank/DDBJ databases">
        <authorList>
            <person name="Murphy D."/>
        </authorList>
    </citation>
    <scope>NUCLEOTIDE SEQUENCE [LARGE SCALE GENOMIC DNA]</scope>
    <source>
        <strain evidence="1">A125KOH2</strain>
    </source>
</reference>
<dbReference type="InterPro" id="IPR010862">
    <property type="entry name" value="DUF1493"/>
</dbReference>
<protein>
    <submittedName>
        <fullName evidence="1">Acyl carrier protein</fullName>
    </submittedName>
</protein>
<accession>A0A0T9RR91</accession>
<name>A0A0T9RR91_9GAMM</name>
<reference evidence="4" key="1">
    <citation type="submission" date="2015-03" db="EMBL/GenBank/DDBJ databases">
        <authorList>
            <consortium name="Pathogen Informatics"/>
        </authorList>
    </citation>
    <scope>NUCLEOTIDE SEQUENCE [LARGE SCALE GENOMIC DNA]</scope>
    <source>
        <strain evidence="4">A125KOH2</strain>
    </source>
</reference>
<evidence type="ECO:0000313" key="1">
    <source>
        <dbReference type="EMBL" id="CNI78870.1"/>
    </source>
</evidence>
<reference evidence="2 3" key="2">
    <citation type="submission" date="2015-03" db="EMBL/GenBank/DDBJ databases">
        <authorList>
            <consortium name="Pathogen Informatics"/>
            <person name="Murphy D."/>
        </authorList>
    </citation>
    <scope>NUCLEOTIDE SEQUENCE [LARGE SCALE GENOMIC DNA]</scope>
    <source>
        <strain evidence="3">type strain: CIP110230</strain>
        <strain evidence="2">Type strain: CIP110230</strain>
    </source>
</reference>
<dbReference type="Proteomes" id="UP000044625">
    <property type="component" value="Unassembled WGS sequence"/>
</dbReference>
<dbReference type="STRING" id="1288385.ERS137968_04934"/>
<evidence type="ECO:0000313" key="3">
    <source>
        <dbReference type="Proteomes" id="UP000044625"/>
    </source>
</evidence>
<keyword evidence="3" id="KW-1185">Reference proteome</keyword>
<evidence type="ECO:0000313" key="4">
    <source>
        <dbReference type="Proteomes" id="UP000045840"/>
    </source>
</evidence>
<organism evidence="1 4">
    <name type="scientific">Yersinia pekkanenii</name>
    <dbReference type="NCBI Taxonomy" id="1288385"/>
    <lineage>
        <taxon>Bacteria</taxon>
        <taxon>Pseudomonadati</taxon>
        <taxon>Pseudomonadota</taxon>
        <taxon>Gammaproteobacteria</taxon>
        <taxon>Enterobacterales</taxon>
        <taxon>Yersiniaceae</taxon>
        <taxon>Yersinia</taxon>
    </lineage>
</organism>
<dbReference type="AlphaFoldDB" id="A0A0T9RR91"/>
<sequence length="109" mass="13346">MGNDKLETEIIQYLMNKYPIRQHWFKSGFKQVTRDWTLQDDFRFTPEDAHEFLLDVFDHFNIDYENFDGRNYIEYEYPIWQKKPKNQEIKPLTVGMLIDSAKAGRWLYD</sequence>
<gene>
    <name evidence="1" type="ORF">ERS008529_04883</name>
    <name evidence="2" type="ORF">ERS137968_04934</name>
</gene>
<dbReference type="RefSeq" id="WP_049615607.1">
    <property type="nucleotide sequence ID" value="NZ_CAWMMU010000113.1"/>
</dbReference>
<evidence type="ECO:0000313" key="2">
    <source>
        <dbReference type="EMBL" id="CRY69777.1"/>
    </source>
</evidence>
<dbReference type="Proteomes" id="UP000045840">
    <property type="component" value="Unassembled WGS sequence"/>
</dbReference>